<reference evidence="2 3" key="1">
    <citation type="journal article" date="2012" name="BMC Genomics">
        <title>Sequencing the genome of Marssonina brunnea reveals fungus-poplar co-evolution.</title>
        <authorList>
            <person name="Zhu S."/>
            <person name="Cao Y.-Z."/>
            <person name="Jiang C."/>
            <person name="Tan B.-Y."/>
            <person name="Wang Z."/>
            <person name="Feng S."/>
            <person name="Zhang L."/>
            <person name="Su X.-H."/>
            <person name="Brejova B."/>
            <person name="Vinar T."/>
            <person name="Xu M."/>
            <person name="Wang M.-X."/>
            <person name="Zhang S.-G."/>
            <person name="Huang M.-R."/>
            <person name="Wu R."/>
            <person name="Zhou Y."/>
        </authorList>
    </citation>
    <scope>NUCLEOTIDE SEQUENCE [LARGE SCALE GENOMIC DNA]</scope>
    <source>
        <strain evidence="2 3">MB_m1</strain>
    </source>
</reference>
<proteinExistence type="predicted"/>
<accession>K1XX80</accession>
<sequence length="233" mass="26518">METKISKQLRLPFHEDHPANCYLPPGISTTGSAIREEKDTRPNSSRHRYSTLQGQCRHGLLWPKTCLSLKGPAELQQATWIATLLALRSLCVRMSMMRIFIDSVTLTNMIDGILTHKSRVNPFEAPFCRRPGNSLLQGRAQSVRPTVHYRSTNRDFFGAWDFSIQLIRRHIALDTYMLVVFASESKFSFIRALAELEDGAQRHQVAFTPSAPCPLSDGQLTGFIRRFPRAKWS</sequence>
<dbReference type="InParanoid" id="K1XX80"/>
<evidence type="ECO:0000313" key="3">
    <source>
        <dbReference type="Proteomes" id="UP000006753"/>
    </source>
</evidence>
<dbReference type="AlphaFoldDB" id="K1XX80"/>
<keyword evidence="3" id="KW-1185">Reference proteome</keyword>
<gene>
    <name evidence="2" type="ORF">MBM_04255</name>
</gene>
<name>K1XX80_MARBU</name>
<feature type="region of interest" description="Disordered" evidence="1">
    <location>
        <begin position="29"/>
        <end position="49"/>
    </location>
</feature>
<dbReference type="KEGG" id="mbe:MBM_04255"/>
<protein>
    <submittedName>
        <fullName evidence="2">Uncharacterized protein</fullName>
    </submittedName>
</protein>
<evidence type="ECO:0000256" key="1">
    <source>
        <dbReference type="SAM" id="MobiDB-lite"/>
    </source>
</evidence>
<dbReference type="HOGENOM" id="CLU_1190132_0_0_1"/>
<evidence type="ECO:0000313" key="2">
    <source>
        <dbReference type="EMBL" id="EKD17394.1"/>
    </source>
</evidence>
<dbReference type="EMBL" id="JH921436">
    <property type="protein sequence ID" value="EKD17394.1"/>
    <property type="molecule type" value="Genomic_DNA"/>
</dbReference>
<organism evidence="2 3">
    <name type="scientific">Marssonina brunnea f. sp. multigermtubi (strain MB_m1)</name>
    <name type="common">Marssonina leaf spot fungus</name>
    <dbReference type="NCBI Taxonomy" id="1072389"/>
    <lineage>
        <taxon>Eukaryota</taxon>
        <taxon>Fungi</taxon>
        <taxon>Dikarya</taxon>
        <taxon>Ascomycota</taxon>
        <taxon>Pezizomycotina</taxon>
        <taxon>Leotiomycetes</taxon>
        <taxon>Helotiales</taxon>
        <taxon>Drepanopezizaceae</taxon>
        <taxon>Drepanopeziza</taxon>
    </lineage>
</organism>
<dbReference type="Proteomes" id="UP000006753">
    <property type="component" value="Unassembled WGS sequence"/>
</dbReference>